<evidence type="ECO:0000313" key="2">
    <source>
        <dbReference type="EMBL" id="AJA53426.1"/>
    </source>
</evidence>
<feature type="compositionally biased region" description="Low complexity" evidence="1">
    <location>
        <begin position="40"/>
        <end position="57"/>
    </location>
</feature>
<feature type="compositionally biased region" description="Low complexity" evidence="1">
    <location>
        <begin position="125"/>
        <end position="134"/>
    </location>
</feature>
<dbReference type="RefSeq" id="WP_003446456.1">
    <property type="nucleotide sequence ID" value="NZ_ANZB01000011.1"/>
</dbReference>
<dbReference type="Proteomes" id="UP000028042">
    <property type="component" value="Unassembled WGS sequence"/>
</dbReference>
<reference evidence="3" key="2">
    <citation type="submission" date="2015-10" db="EMBL/GenBank/DDBJ databases">
        <title>Improved Draft Genome Sequence of Clostridium pasteurianum Strain ATCC 6013 (DSM 525) Using a Hybrid Next-Generation Sequencing Approach.</title>
        <authorList>
            <person name="Pyne M.E."/>
            <person name="Utturkar S.M."/>
            <person name="Brown S.D."/>
            <person name="Moo-Young M."/>
            <person name="Chung D.A."/>
            <person name="Chou P.C."/>
        </authorList>
    </citation>
    <scope>NUCLEOTIDE SEQUENCE</scope>
    <source>
        <strain evidence="3">ATCC 6013</strain>
    </source>
</reference>
<dbReference type="KEGG" id="cpat:CLPA_c33720"/>
<sequence length="292" mass="31346">MKIKRKYFLFAILIICLLIASVGCGKTNNLSSRNNKNVENKTTQSSKSNNNVSSQISDNESKVADNSAVNSSKNNTNFQNELAVTNAGNNQSNISSTSKDSGDKQSSLTTKSDVQQSQPSAKVSTPKAPALTPKAPTPAPKTSAQAVKTPTPKTSTQTIQTFKGYITTEDDFAAGLKEDTASMIYMRLMALSGLGITFEQNGQWVFYYFDGNISTDNKGSDGKWVFNGKGSQLSAWEIVEAQVKENNGSNKMKAVPVTVTGILNGNTKTNPGPDADGKYFKVITVKSISKNP</sequence>
<feature type="region of interest" description="Disordered" evidence="1">
    <location>
        <begin position="29"/>
        <end position="155"/>
    </location>
</feature>
<evidence type="ECO:0000256" key="1">
    <source>
        <dbReference type="SAM" id="MobiDB-lite"/>
    </source>
</evidence>
<keyword evidence="5" id="KW-1185">Reference proteome</keyword>
<feature type="compositionally biased region" description="Polar residues" evidence="1">
    <location>
        <begin position="67"/>
        <end position="123"/>
    </location>
</feature>
<dbReference type="AlphaFoldDB" id="A0A0H3JAC8"/>
<proteinExistence type="predicted"/>
<evidence type="ECO:0000313" key="4">
    <source>
        <dbReference type="Proteomes" id="UP000028042"/>
    </source>
</evidence>
<dbReference type="eggNOG" id="COG4633">
    <property type="taxonomic scope" value="Bacteria"/>
</dbReference>
<dbReference type="EMBL" id="JPGY02000001">
    <property type="protein sequence ID" value="KRU14549.1"/>
    <property type="molecule type" value="Genomic_DNA"/>
</dbReference>
<dbReference type="Proteomes" id="UP000030905">
    <property type="component" value="Chromosome"/>
</dbReference>
<evidence type="ECO:0000313" key="3">
    <source>
        <dbReference type="EMBL" id="KRU14549.1"/>
    </source>
</evidence>
<dbReference type="KEGG" id="cpae:CPAST_c33720"/>
<accession>A0A0H3JAC8</accession>
<dbReference type="PATRIC" id="fig|1262449.3.peg.2987"/>
<reference evidence="3 4" key="3">
    <citation type="journal article" name="Genome Announc.">
        <title>Improved Draft Genome Sequence of Clostridium pasteurianum Strain ATCC 6013 (DSM 525) Using a Hybrid Next-Generation Sequencing Approach.</title>
        <authorList>
            <person name="Pyne M.E."/>
            <person name="Utturkar S."/>
            <person name="Brown S.D."/>
            <person name="Moo-Young M."/>
            <person name="Chung D.A."/>
            <person name="Chou C.P."/>
        </authorList>
    </citation>
    <scope>NUCLEOTIDE SEQUENCE [LARGE SCALE GENOMIC DNA]</scope>
    <source>
        <strain evidence="3 4">ATCC 6013</strain>
    </source>
</reference>
<reference evidence="2 5" key="1">
    <citation type="journal article" date="2015" name="Genome Announc.">
        <title>Complete Genome Sequence of the Nitrogen-Fixing and Solvent-Producing Clostridium pasteurianum DSM 525.</title>
        <authorList>
            <person name="Poehlein A."/>
            <person name="Grosse-Honebrink A."/>
            <person name="Zhang Y."/>
            <person name="Minton N.P."/>
            <person name="Daniel R."/>
        </authorList>
    </citation>
    <scope>NUCLEOTIDE SEQUENCE [LARGE SCALE GENOMIC DNA]</scope>
    <source>
        <strain evidence="2">DSM 525</strain>
        <strain evidence="5">DSM 525 / ATCC 6013</strain>
    </source>
</reference>
<dbReference type="PROSITE" id="PS51257">
    <property type="entry name" value="PROKAR_LIPOPROTEIN"/>
    <property type="match status" value="1"/>
</dbReference>
<evidence type="ECO:0000313" key="5">
    <source>
        <dbReference type="Proteomes" id="UP000030905"/>
    </source>
</evidence>
<gene>
    <name evidence="2" type="ORF">CLPA_c33720</name>
    <name evidence="3" type="ORF">CP6013_03808</name>
</gene>
<feature type="compositionally biased region" description="Polar residues" evidence="1">
    <location>
        <begin position="143"/>
        <end position="155"/>
    </location>
</feature>
<protein>
    <recommendedName>
        <fullName evidence="6">Lipoprotein</fullName>
    </recommendedName>
</protein>
<evidence type="ECO:0008006" key="6">
    <source>
        <dbReference type="Google" id="ProtNLM"/>
    </source>
</evidence>
<organism evidence="2 5">
    <name type="scientific">Clostridium pasteurianum DSM 525 = ATCC 6013</name>
    <dbReference type="NCBI Taxonomy" id="1262449"/>
    <lineage>
        <taxon>Bacteria</taxon>
        <taxon>Bacillati</taxon>
        <taxon>Bacillota</taxon>
        <taxon>Clostridia</taxon>
        <taxon>Eubacteriales</taxon>
        <taxon>Clostridiaceae</taxon>
        <taxon>Clostridium</taxon>
    </lineage>
</organism>
<dbReference type="GeneID" id="93075476"/>
<name>A0A0H3JAC8_CLOPA</name>
<dbReference type="EMBL" id="CP009268">
    <property type="protein sequence ID" value="AJA53426.1"/>
    <property type="molecule type" value="Genomic_DNA"/>
</dbReference>